<reference evidence="1" key="1">
    <citation type="submission" date="2023-03" db="EMBL/GenBank/DDBJ databases">
        <title>Massive genome expansion in bonnet fungi (Mycena s.s.) driven by repeated elements and novel gene families across ecological guilds.</title>
        <authorList>
            <consortium name="Lawrence Berkeley National Laboratory"/>
            <person name="Harder C.B."/>
            <person name="Miyauchi S."/>
            <person name="Viragh M."/>
            <person name="Kuo A."/>
            <person name="Thoen E."/>
            <person name="Andreopoulos B."/>
            <person name="Lu D."/>
            <person name="Skrede I."/>
            <person name="Drula E."/>
            <person name="Henrissat B."/>
            <person name="Morin E."/>
            <person name="Kohler A."/>
            <person name="Barry K."/>
            <person name="LaButti K."/>
            <person name="Morin E."/>
            <person name="Salamov A."/>
            <person name="Lipzen A."/>
            <person name="Mereny Z."/>
            <person name="Hegedus B."/>
            <person name="Baldrian P."/>
            <person name="Stursova M."/>
            <person name="Weitz H."/>
            <person name="Taylor A."/>
            <person name="Grigoriev I.V."/>
            <person name="Nagy L.G."/>
            <person name="Martin F."/>
            <person name="Kauserud H."/>
        </authorList>
    </citation>
    <scope>NUCLEOTIDE SEQUENCE</scope>
    <source>
        <strain evidence="1">CBHHK002</strain>
    </source>
</reference>
<keyword evidence="2" id="KW-1185">Reference proteome</keyword>
<proteinExistence type="predicted"/>
<dbReference type="AlphaFoldDB" id="A0AAD7A7W5"/>
<evidence type="ECO:0000313" key="2">
    <source>
        <dbReference type="Proteomes" id="UP001218218"/>
    </source>
</evidence>
<protein>
    <submittedName>
        <fullName evidence="1">Uncharacterized protein</fullName>
    </submittedName>
</protein>
<comment type="caution">
    <text evidence="1">The sequence shown here is derived from an EMBL/GenBank/DDBJ whole genome shotgun (WGS) entry which is preliminary data.</text>
</comment>
<evidence type="ECO:0000313" key="1">
    <source>
        <dbReference type="EMBL" id="KAJ7351535.1"/>
    </source>
</evidence>
<name>A0AAD7A7W5_9AGAR</name>
<accession>A0AAD7A7W5</accession>
<dbReference type="Proteomes" id="UP001218218">
    <property type="component" value="Unassembled WGS sequence"/>
</dbReference>
<organism evidence="1 2">
    <name type="scientific">Mycena albidolilacea</name>
    <dbReference type="NCBI Taxonomy" id="1033008"/>
    <lineage>
        <taxon>Eukaryota</taxon>
        <taxon>Fungi</taxon>
        <taxon>Dikarya</taxon>
        <taxon>Basidiomycota</taxon>
        <taxon>Agaricomycotina</taxon>
        <taxon>Agaricomycetes</taxon>
        <taxon>Agaricomycetidae</taxon>
        <taxon>Agaricales</taxon>
        <taxon>Marasmiineae</taxon>
        <taxon>Mycenaceae</taxon>
        <taxon>Mycena</taxon>
    </lineage>
</organism>
<sequence>MTQAQYSTGVQSMHVHHVVDHRYNAALQGVCSRLAKSVGKAMGMDHTQVRRVQWAQWLRQWSHHQDEDVLQETARMATRLLGWVHIDLHSRRVDRTWAGWWILGLLRKPVTGLSMKASLSIDRPVDLSLNHQYKNLTKKAHTKLDHFRSNKAQYIPVCNAIPPMKNLGIICRNKSTSLSIDKLAFIDRLDSSLGYMQQSVWLQNRMCGPAHFPRSVFGVAVWGLWDATWSSTIPTFRIWTAVLP</sequence>
<dbReference type="EMBL" id="JARIHO010000013">
    <property type="protein sequence ID" value="KAJ7351535.1"/>
    <property type="molecule type" value="Genomic_DNA"/>
</dbReference>
<gene>
    <name evidence="1" type="ORF">DFH08DRAFT_806253</name>
</gene>